<dbReference type="AlphaFoldDB" id="A0A7G9W6Z1"/>
<dbReference type="EMBL" id="CP058559">
    <property type="protein sequence ID" value="QNO14453.1"/>
    <property type="molecule type" value="Genomic_DNA"/>
</dbReference>
<evidence type="ECO:0000313" key="2">
    <source>
        <dbReference type="Proteomes" id="UP000516160"/>
    </source>
</evidence>
<gene>
    <name evidence="1" type="ORF">HYG86_06535</name>
</gene>
<evidence type="ECO:0000313" key="1">
    <source>
        <dbReference type="EMBL" id="QNO14453.1"/>
    </source>
</evidence>
<dbReference type="KEGG" id="acae:HYG86_06535"/>
<sequence>MKKIALILLIVFVLLLTVAELLSPTVILYYAKQQITEMGVDEIEIELTSTRPHLLKALTNNLEGKGTIYDFNSVLNFERLDVRFSNMGLKGGDLDFTALISEAELSRYLKDQWDENIGVALTEGNVSISIPVNLIFVKIEATFNGKFQVETDNRISFVVENVNMNLPGFEQQATDFFLNNYKLDFSLGSIPYTEITDIQIKEGYLYLYGEIDM</sequence>
<name>A0A7G9W6Z1_ALKCA</name>
<dbReference type="Proteomes" id="UP000516160">
    <property type="component" value="Chromosome"/>
</dbReference>
<organism evidence="1 2">
    <name type="scientific">Alkalicella caledoniensis</name>
    <dbReference type="NCBI Taxonomy" id="2731377"/>
    <lineage>
        <taxon>Bacteria</taxon>
        <taxon>Bacillati</taxon>
        <taxon>Bacillota</taxon>
        <taxon>Clostridia</taxon>
        <taxon>Eubacteriales</taxon>
        <taxon>Proteinivoracaceae</taxon>
        <taxon>Alkalicella</taxon>
    </lineage>
</organism>
<reference evidence="1 2" key="1">
    <citation type="submission" date="2020-07" db="EMBL/GenBank/DDBJ databases">
        <title>Alkalicella. sp. LB2 genome.</title>
        <authorList>
            <person name="Postec A."/>
            <person name="Quemeneur M."/>
        </authorList>
    </citation>
    <scope>NUCLEOTIDE SEQUENCE [LARGE SCALE GENOMIC DNA]</scope>
    <source>
        <strain evidence="1 2">LB2</strain>
    </source>
</reference>
<dbReference type="RefSeq" id="WP_213168156.1">
    <property type="nucleotide sequence ID" value="NZ_CP058559.1"/>
</dbReference>
<proteinExistence type="predicted"/>
<keyword evidence="2" id="KW-1185">Reference proteome</keyword>
<accession>A0A7G9W6Z1</accession>
<evidence type="ECO:0008006" key="3">
    <source>
        <dbReference type="Google" id="ProtNLM"/>
    </source>
</evidence>
<protein>
    <recommendedName>
        <fullName evidence="3">DUF2993 domain-containing protein</fullName>
    </recommendedName>
</protein>